<reference evidence="8" key="1">
    <citation type="submission" date="2020-10" db="EMBL/GenBank/DDBJ databases">
        <title>Chromosome-scale genome assembly of the Allis shad, Alosa alosa.</title>
        <authorList>
            <person name="Margot Z."/>
            <person name="Christophe K."/>
            <person name="Cabau C."/>
            <person name="Louis A."/>
            <person name="Berthelot C."/>
            <person name="Parey E."/>
            <person name="Roest Crollius H."/>
            <person name="Montfort J."/>
            <person name="Robinson-Rechavi M."/>
            <person name="Bucao C."/>
            <person name="Bouchez O."/>
            <person name="Gislard M."/>
            <person name="Lluch J."/>
            <person name="Milhes M."/>
            <person name="Lampietro C."/>
            <person name="Lopez Roques C."/>
            <person name="Donnadieu C."/>
            <person name="Braasch I."/>
            <person name="Desvignes T."/>
            <person name="Postlethwait J."/>
            <person name="Bobe J."/>
            <person name="Guiguen Y."/>
        </authorList>
    </citation>
    <scope>NUCLEOTIDE SEQUENCE</scope>
    <source>
        <strain evidence="8">M-15738</strain>
        <tissue evidence="8">Blood</tissue>
    </source>
</reference>
<accession>A0AAV6FK17</accession>
<feature type="repeat" description="ANK" evidence="6">
    <location>
        <begin position="135"/>
        <end position="167"/>
    </location>
</feature>
<proteinExistence type="predicted"/>
<protein>
    <recommendedName>
        <fullName evidence="5">Ankyrin repeat domain-containing protein 1</fullName>
    </recommendedName>
</protein>
<dbReference type="Gene3D" id="1.25.40.20">
    <property type="entry name" value="Ankyrin repeat-containing domain"/>
    <property type="match status" value="2"/>
</dbReference>
<organism evidence="8 9">
    <name type="scientific">Alosa alosa</name>
    <name type="common">allis shad</name>
    <dbReference type="NCBI Taxonomy" id="278164"/>
    <lineage>
        <taxon>Eukaryota</taxon>
        <taxon>Metazoa</taxon>
        <taxon>Chordata</taxon>
        <taxon>Craniata</taxon>
        <taxon>Vertebrata</taxon>
        <taxon>Euteleostomi</taxon>
        <taxon>Actinopterygii</taxon>
        <taxon>Neopterygii</taxon>
        <taxon>Teleostei</taxon>
        <taxon>Clupei</taxon>
        <taxon>Clupeiformes</taxon>
        <taxon>Clupeoidei</taxon>
        <taxon>Clupeidae</taxon>
        <taxon>Alosa</taxon>
    </lineage>
</organism>
<feature type="repeat" description="ANK" evidence="6">
    <location>
        <begin position="201"/>
        <end position="233"/>
    </location>
</feature>
<evidence type="ECO:0000256" key="7">
    <source>
        <dbReference type="SAM" id="MobiDB-lite"/>
    </source>
</evidence>
<keyword evidence="2" id="KW-0677">Repeat</keyword>
<dbReference type="SMART" id="SM00248">
    <property type="entry name" value="ANK"/>
    <property type="match status" value="4"/>
</dbReference>
<feature type="repeat" description="ANK" evidence="6">
    <location>
        <begin position="168"/>
        <end position="200"/>
    </location>
</feature>
<evidence type="ECO:0000256" key="3">
    <source>
        <dbReference type="ARBA" id="ARBA00023043"/>
    </source>
</evidence>
<evidence type="ECO:0000256" key="4">
    <source>
        <dbReference type="ARBA" id="ARBA00023242"/>
    </source>
</evidence>
<dbReference type="PROSITE" id="PS50297">
    <property type="entry name" value="ANK_REP_REGION"/>
    <property type="match status" value="4"/>
</dbReference>
<evidence type="ECO:0000313" key="8">
    <source>
        <dbReference type="EMBL" id="KAG5262855.1"/>
    </source>
</evidence>
<keyword evidence="4" id="KW-0539">Nucleus</keyword>
<dbReference type="GO" id="GO:0061629">
    <property type="term" value="F:RNA polymerase II-specific DNA-binding transcription factor binding"/>
    <property type="evidence" value="ECO:0007669"/>
    <property type="project" value="TreeGrafter"/>
</dbReference>
<dbReference type="InterPro" id="IPR036770">
    <property type="entry name" value="Ankyrin_rpt-contain_sf"/>
</dbReference>
<feature type="compositionally biased region" description="Polar residues" evidence="7">
    <location>
        <begin position="25"/>
        <end position="39"/>
    </location>
</feature>
<keyword evidence="9" id="KW-1185">Reference proteome</keyword>
<gene>
    <name evidence="8" type="ORF">AALO_G00279630</name>
</gene>
<evidence type="ECO:0000256" key="6">
    <source>
        <dbReference type="PROSITE-ProRule" id="PRU00023"/>
    </source>
</evidence>
<feature type="region of interest" description="Disordered" evidence="7">
    <location>
        <begin position="15"/>
        <end position="59"/>
    </location>
</feature>
<comment type="subcellular location">
    <subcellularLocation>
        <location evidence="1">Nucleus</location>
    </subcellularLocation>
</comment>
<dbReference type="GO" id="GO:0005737">
    <property type="term" value="C:cytoplasm"/>
    <property type="evidence" value="ECO:0007669"/>
    <property type="project" value="UniProtKB-ARBA"/>
</dbReference>
<dbReference type="Pfam" id="PF00023">
    <property type="entry name" value="Ank"/>
    <property type="match status" value="2"/>
</dbReference>
<sequence length="298" mass="33572">MGMLGFEELVTGKTCGIKEPEEADNQQFATGEYETSVSQEKQDDLRSNRDLSDGHENDKVGHLKADYLDDLQKILELKKRRRTRRVPVRKHKPAPEIVPYYVDEDDFLKAAEENKMAIIDKYLEKLGDPNTCDNFNRTALHKASYKGHVDIVKRLLEAGARVEQKDKLESTALHCACRGGSLPVLGLLLNHNAKITARDKLNSTPLHVAVRTGHYECAEHLIHCGADINAKDRDGDTPMHDAVRLNRFKIIQLLLLHGANMKMKNSEGKSPMDSVHEWQSGAKNLLDKFNEEKGSSPK</sequence>
<dbReference type="GO" id="GO:0006357">
    <property type="term" value="P:regulation of transcription by RNA polymerase II"/>
    <property type="evidence" value="ECO:0007669"/>
    <property type="project" value="TreeGrafter"/>
</dbReference>
<keyword evidence="3 6" id="KW-0040">ANK repeat</keyword>
<feature type="region of interest" description="Disordered" evidence="7">
    <location>
        <begin position="264"/>
        <end position="298"/>
    </location>
</feature>
<dbReference type="InterPro" id="IPR002110">
    <property type="entry name" value="Ankyrin_rpt"/>
</dbReference>
<dbReference type="Pfam" id="PF12796">
    <property type="entry name" value="Ank_2"/>
    <property type="match status" value="1"/>
</dbReference>
<dbReference type="PROSITE" id="PS50088">
    <property type="entry name" value="ANK_REPEAT"/>
    <property type="match status" value="4"/>
</dbReference>
<dbReference type="GO" id="GO:0005634">
    <property type="term" value="C:nucleus"/>
    <property type="evidence" value="ECO:0007669"/>
    <property type="project" value="UniProtKB-SubCell"/>
</dbReference>
<feature type="compositionally biased region" description="Basic and acidic residues" evidence="7">
    <location>
        <begin position="40"/>
        <end position="59"/>
    </location>
</feature>
<dbReference type="AlphaFoldDB" id="A0AAV6FK17"/>
<dbReference type="FunFam" id="1.25.40.20:FF:000453">
    <property type="entry name" value="Ankyrin repeat domain 1a (cardiac muscle)"/>
    <property type="match status" value="1"/>
</dbReference>
<dbReference type="PRINTS" id="PR01415">
    <property type="entry name" value="ANKYRIN"/>
</dbReference>
<dbReference type="PANTHER" id="PTHR24126:SF7">
    <property type="entry name" value="ANKYRIN REPEAT DOMAIN-CONTAINING PROTEIN 1"/>
    <property type="match status" value="1"/>
</dbReference>
<evidence type="ECO:0000313" key="9">
    <source>
        <dbReference type="Proteomes" id="UP000823561"/>
    </source>
</evidence>
<name>A0AAV6FK17_9TELE</name>
<feature type="repeat" description="ANK" evidence="6">
    <location>
        <begin position="234"/>
        <end position="266"/>
    </location>
</feature>
<dbReference type="EMBL" id="JADWDJ010000022">
    <property type="protein sequence ID" value="KAG5262855.1"/>
    <property type="molecule type" value="Genomic_DNA"/>
</dbReference>
<feature type="compositionally biased region" description="Basic and acidic residues" evidence="7">
    <location>
        <begin position="285"/>
        <end position="298"/>
    </location>
</feature>
<dbReference type="SUPFAM" id="SSF48403">
    <property type="entry name" value="Ankyrin repeat"/>
    <property type="match status" value="1"/>
</dbReference>
<comment type="caution">
    <text evidence="8">The sequence shown here is derived from an EMBL/GenBank/DDBJ whole genome shotgun (WGS) entry which is preliminary data.</text>
</comment>
<evidence type="ECO:0000256" key="2">
    <source>
        <dbReference type="ARBA" id="ARBA00022737"/>
    </source>
</evidence>
<dbReference type="PANTHER" id="PTHR24126">
    <property type="entry name" value="ANKYRIN REPEAT, PH AND SEC7 DOMAIN CONTAINING PROTEIN SECG-RELATED"/>
    <property type="match status" value="1"/>
</dbReference>
<evidence type="ECO:0000256" key="5">
    <source>
        <dbReference type="ARBA" id="ARBA00039564"/>
    </source>
</evidence>
<evidence type="ECO:0000256" key="1">
    <source>
        <dbReference type="ARBA" id="ARBA00004123"/>
    </source>
</evidence>
<dbReference type="Proteomes" id="UP000823561">
    <property type="component" value="Chromosome 22"/>
</dbReference>